<protein>
    <submittedName>
        <fullName evidence="1">Uncharacterized protein</fullName>
    </submittedName>
</protein>
<comment type="caution">
    <text evidence="1">The sequence shown here is derived from an EMBL/GenBank/DDBJ whole genome shotgun (WGS) entry which is preliminary data.</text>
</comment>
<dbReference type="Proteomes" id="UP000228930">
    <property type="component" value="Unassembled WGS sequence"/>
</dbReference>
<dbReference type="AlphaFoldDB" id="A0A2M6UFY9"/>
<organism evidence="1 2">
    <name type="scientific">Bradyrhizobium nitroreducens</name>
    <dbReference type="NCBI Taxonomy" id="709803"/>
    <lineage>
        <taxon>Bacteria</taxon>
        <taxon>Pseudomonadati</taxon>
        <taxon>Pseudomonadota</taxon>
        <taxon>Alphaproteobacteria</taxon>
        <taxon>Hyphomicrobiales</taxon>
        <taxon>Nitrobacteraceae</taxon>
        <taxon>Bradyrhizobium</taxon>
    </lineage>
</organism>
<gene>
    <name evidence="1" type="ORF">TSA1_24195</name>
</gene>
<sequence>MSAYASSSHCVVKCFTIAMRSDDAASVDEIALMALRRMHALSACDGAGARFCNGTIRTEGPPVLRTDLSRK</sequence>
<evidence type="ECO:0000313" key="2">
    <source>
        <dbReference type="Proteomes" id="UP000228930"/>
    </source>
</evidence>
<dbReference type="EMBL" id="LFJC01000003">
    <property type="protein sequence ID" value="PIT03526.1"/>
    <property type="molecule type" value="Genomic_DNA"/>
</dbReference>
<accession>A0A2M6UFY9</accession>
<name>A0A2M6UFY9_9BRAD</name>
<reference evidence="1 2" key="1">
    <citation type="submission" date="2015-06" db="EMBL/GenBank/DDBJ databases">
        <title>Comparative genome analysis of nirS-carrying Bradyrhizobium sp. strains.</title>
        <authorList>
            <person name="Ishii S."/>
            <person name="Jang J."/>
            <person name="Nishizawa T."/>
            <person name="Senoo K."/>
        </authorList>
    </citation>
    <scope>NUCLEOTIDE SEQUENCE [LARGE SCALE GENOMIC DNA]</scope>
    <source>
        <strain evidence="1 2">TSA1</strain>
    </source>
</reference>
<keyword evidence="2" id="KW-1185">Reference proteome</keyword>
<evidence type="ECO:0000313" key="1">
    <source>
        <dbReference type="EMBL" id="PIT03526.1"/>
    </source>
</evidence>
<proteinExistence type="predicted"/>